<feature type="region of interest" description="Disordered" evidence="2">
    <location>
        <begin position="36"/>
        <end position="61"/>
    </location>
</feature>
<dbReference type="EMBL" id="KL584824">
    <property type="protein sequence ID" value="KEQ67729.1"/>
    <property type="molecule type" value="Genomic_DNA"/>
</dbReference>
<feature type="compositionally biased region" description="Basic residues" evidence="2">
    <location>
        <begin position="36"/>
        <end position="47"/>
    </location>
</feature>
<evidence type="ECO:0000313" key="4">
    <source>
        <dbReference type="Proteomes" id="UP000030672"/>
    </source>
</evidence>
<feature type="region of interest" description="Disordered" evidence="2">
    <location>
        <begin position="393"/>
        <end position="442"/>
    </location>
</feature>
<sequence>MKHVEAFDKLQAEVLALKEENKVLKKDNAVLKRVNTRSKNHKAKISKSKQGTKVLWQQKKSRTTNAAAKKLLKENEKYKLLIEEKDQQLEEKDQQYNALLEEDDEERRDLSDQNLKFKQEVASSSRLDNQISDETFHEVMSCAFVAIKECFYNVLRKQGFNVVPSPAYWQEYLDKYLPDNKDNTKEVKMNLCILAVSLVLVDVVNSEMVFGWPHNKLVRAATKCYQKIPEPRDPEKRKKIKQWLSLTNEVLTDNGQGSMNTAKELVLKFLLDESQRIIEILTDLKINESIRGELSDALEPLLQTVCMLDYQKWQFSFDLVSAMGKGERSLFDPSEMEGMFAEKAGWVKASLFPQLCRLEQDDQENQKRTVVCKARVTVMSTLPIMTNAIGQDTKMSEDIKDGPEPGFTATVDKNSEIEKPSEPHSQDQDQDKTVEGDLGKPMNEDAMVDALRAGSGVYIDLCETPERSFPEKSIPDSFDRAEEETMDQSRAGEEQRRRIKTACVSSRAKKSESVAAGTSQQDMYQITMPGQLDGPLHSPETVVDTATTATIIVRATLLSATSTARASLQSATLTATFEWSSDDCIIGGSRATKNCI</sequence>
<keyword evidence="4" id="KW-1185">Reference proteome</keyword>
<protein>
    <submittedName>
        <fullName evidence="3">Uncharacterized protein</fullName>
    </submittedName>
</protein>
<dbReference type="HOGENOM" id="CLU_457798_0_0_1"/>
<evidence type="ECO:0000256" key="1">
    <source>
        <dbReference type="SAM" id="Coils"/>
    </source>
</evidence>
<dbReference type="Proteomes" id="UP000030672">
    <property type="component" value="Unassembled WGS sequence"/>
</dbReference>
<proteinExistence type="predicted"/>
<gene>
    <name evidence="3" type="ORF">M437DRAFT_62106</name>
</gene>
<dbReference type="GeneID" id="63917400"/>
<evidence type="ECO:0000313" key="3">
    <source>
        <dbReference type="EMBL" id="KEQ67729.1"/>
    </source>
</evidence>
<reference evidence="3 4" key="1">
    <citation type="journal article" date="2014" name="BMC Genomics">
        <title>Genome sequencing of four Aureobasidium pullulans varieties: biotechnological potential, stress tolerance, and description of new species.</title>
        <authorList>
            <person name="Gostin Ar C."/>
            <person name="Ohm R.A."/>
            <person name="Kogej T."/>
            <person name="Sonjak S."/>
            <person name="Turk M."/>
            <person name="Zajc J."/>
            <person name="Zalar P."/>
            <person name="Grube M."/>
            <person name="Sun H."/>
            <person name="Han J."/>
            <person name="Sharma A."/>
            <person name="Chiniquy J."/>
            <person name="Ngan C.Y."/>
            <person name="Lipzen A."/>
            <person name="Barry K."/>
            <person name="Grigoriev I.V."/>
            <person name="Gunde-Cimerman N."/>
        </authorList>
    </citation>
    <scope>NUCLEOTIDE SEQUENCE [LARGE SCALE GENOMIC DNA]</scope>
    <source>
        <strain evidence="3 4">CBS 110374</strain>
    </source>
</reference>
<feature type="region of interest" description="Disordered" evidence="2">
    <location>
        <begin position="468"/>
        <end position="498"/>
    </location>
</feature>
<name>A0A074W826_AURM1</name>
<feature type="compositionally biased region" description="Basic and acidic residues" evidence="2">
    <location>
        <begin position="394"/>
        <end position="403"/>
    </location>
</feature>
<dbReference type="RefSeq" id="XP_040884751.1">
    <property type="nucleotide sequence ID" value="XM_041024027.1"/>
</dbReference>
<accession>A0A074W826</accession>
<evidence type="ECO:0000256" key="2">
    <source>
        <dbReference type="SAM" id="MobiDB-lite"/>
    </source>
</evidence>
<dbReference type="AlphaFoldDB" id="A0A074W826"/>
<feature type="compositionally biased region" description="Basic and acidic residues" evidence="2">
    <location>
        <begin position="413"/>
        <end position="438"/>
    </location>
</feature>
<feature type="coiled-coil region" evidence="1">
    <location>
        <begin position="68"/>
        <end position="120"/>
    </location>
</feature>
<feature type="compositionally biased region" description="Basic and acidic residues" evidence="2">
    <location>
        <begin position="468"/>
        <end position="480"/>
    </location>
</feature>
<keyword evidence="1" id="KW-0175">Coiled coil</keyword>
<organism evidence="3 4">
    <name type="scientific">Aureobasidium melanogenum (strain CBS 110374)</name>
    <name type="common">Aureobasidium pullulans var. melanogenum</name>
    <dbReference type="NCBI Taxonomy" id="1043003"/>
    <lineage>
        <taxon>Eukaryota</taxon>
        <taxon>Fungi</taxon>
        <taxon>Dikarya</taxon>
        <taxon>Ascomycota</taxon>
        <taxon>Pezizomycotina</taxon>
        <taxon>Dothideomycetes</taxon>
        <taxon>Dothideomycetidae</taxon>
        <taxon>Dothideales</taxon>
        <taxon>Saccotheciaceae</taxon>
        <taxon>Aureobasidium</taxon>
    </lineage>
</organism>